<reference evidence="14 15" key="1">
    <citation type="journal article" date="2014" name="PLoS ONE">
        <title>Global Analysis of Gene Expression Profiles in Physic Nut (Jatropha curcas L.) Seedlings Exposed to Salt Stress.</title>
        <authorList>
            <person name="Zhang L."/>
            <person name="Zhang C."/>
            <person name="Wu P."/>
            <person name="Chen Y."/>
            <person name="Li M."/>
            <person name="Jiang H."/>
            <person name="Wu G."/>
        </authorList>
    </citation>
    <scope>NUCLEOTIDE SEQUENCE [LARGE SCALE GENOMIC DNA]</scope>
    <source>
        <strain evidence="15">cv. GZQX0401</strain>
        <tissue evidence="14">Young leaves</tissue>
    </source>
</reference>
<feature type="domain" description="SWEET-like" evidence="12">
    <location>
        <begin position="508"/>
        <end position="792"/>
    </location>
</feature>
<evidence type="ECO:0000259" key="12">
    <source>
        <dbReference type="Pfam" id="PF11145"/>
    </source>
</evidence>
<feature type="region of interest" description="Disordered" evidence="10">
    <location>
        <begin position="327"/>
        <end position="353"/>
    </location>
</feature>
<feature type="domain" description="DUF2921" evidence="13">
    <location>
        <begin position="325"/>
        <end position="497"/>
    </location>
</feature>
<evidence type="ECO:0000256" key="8">
    <source>
        <dbReference type="ARBA" id="ARBA00022989"/>
    </source>
</evidence>
<keyword evidence="6 11" id="KW-0812">Transmembrane</keyword>
<evidence type="ECO:0000256" key="3">
    <source>
        <dbReference type="ARBA" id="ARBA00004906"/>
    </source>
</evidence>
<feature type="transmembrane region" description="Helical" evidence="11">
    <location>
        <begin position="596"/>
        <end position="617"/>
    </location>
</feature>
<protein>
    <recommendedName>
        <fullName evidence="4">RING-type E3 ubiquitin transferase</fullName>
        <ecNumber evidence="4">2.3.2.27</ecNumber>
    </recommendedName>
</protein>
<keyword evidence="7" id="KW-0833">Ubl conjugation pathway</keyword>
<evidence type="ECO:0000256" key="10">
    <source>
        <dbReference type="SAM" id="MobiDB-lite"/>
    </source>
</evidence>
<feature type="transmembrane region" description="Helical" evidence="11">
    <location>
        <begin position="637"/>
        <end position="656"/>
    </location>
</feature>
<comment type="subcellular location">
    <subcellularLocation>
        <location evidence="2">Endomembrane system</location>
        <topology evidence="2">Multi-pass membrane protein</topology>
    </subcellularLocation>
</comment>
<evidence type="ECO:0000256" key="11">
    <source>
        <dbReference type="SAM" id="Phobius"/>
    </source>
</evidence>
<comment type="catalytic activity">
    <reaction evidence="1">
        <text>S-ubiquitinyl-[E2 ubiquitin-conjugating enzyme]-L-cysteine + [acceptor protein]-L-lysine = [E2 ubiquitin-conjugating enzyme]-L-cysteine + N(6)-ubiquitinyl-[acceptor protein]-L-lysine.</text>
        <dbReference type="EC" id="2.3.2.27"/>
    </reaction>
</comment>
<dbReference type="OrthoDB" id="607498at2759"/>
<evidence type="ECO:0000256" key="2">
    <source>
        <dbReference type="ARBA" id="ARBA00004127"/>
    </source>
</evidence>
<feature type="transmembrane region" description="Helical" evidence="11">
    <location>
        <begin position="756"/>
        <end position="778"/>
    </location>
</feature>
<evidence type="ECO:0000256" key="7">
    <source>
        <dbReference type="ARBA" id="ARBA00022786"/>
    </source>
</evidence>
<feature type="domain" description="DUF2921" evidence="13">
    <location>
        <begin position="88"/>
        <end position="227"/>
    </location>
</feature>
<evidence type="ECO:0000313" key="15">
    <source>
        <dbReference type="Proteomes" id="UP000027138"/>
    </source>
</evidence>
<name>A0A067LN86_JATCU</name>
<dbReference type="Pfam" id="PF25333">
    <property type="entry name" value="DUF2921_N"/>
    <property type="match status" value="3"/>
</dbReference>
<evidence type="ECO:0000256" key="6">
    <source>
        <dbReference type="ARBA" id="ARBA00022692"/>
    </source>
</evidence>
<gene>
    <name evidence="14" type="ORF">JCGZ_11832</name>
</gene>
<dbReference type="AlphaFoldDB" id="A0A067LN86"/>
<evidence type="ECO:0000256" key="9">
    <source>
        <dbReference type="ARBA" id="ARBA00023136"/>
    </source>
</evidence>
<feature type="transmembrane region" description="Helical" evidence="11">
    <location>
        <begin position="552"/>
        <end position="576"/>
    </location>
</feature>
<dbReference type="Proteomes" id="UP000027138">
    <property type="component" value="Unassembled WGS sequence"/>
</dbReference>
<proteinExistence type="predicted"/>
<dbReference type="PANTHER" id="PTHR33389:SF18">
    <property type="entry name" value="OS01G0677900 PROTEIN"/>
    <property type="match status" value="1"/>
</dbReference>
<evidence type="ECO:0000256" key="1">
    <source>
        <dbReference type="ARBA" id="ARBA00000900"/>
    </source>
</evidence>
<dbReference type="GO" id="GO:0012505">
    <property type="term" value="C:endomembrane system"/>
    <property type="evidence" value="ECO:0007669"/>
    <property type="project" value="UniProtKB-SubCell"/>
</dbReference>
<dbReference type="STRING" id="180498.A0A067LN86"/>
<accession>A0A067LN86</accession>
<feature type="transmembrane region" description="Helical" evidence="11">
    <location>
        <begin position="687"/>
        <end position="705"/>
    </location>
</feature>
<sequence length="808" mass="92481">MSLNFVNTIKEDLHGVIKNQLLRSSVYIWALHFHSKFSPSLNLFTLIAMSCSMFSSSRAWLQIAEFLTLVTLFCANVVSSSHPDIPNYRDYCNSIVPESTTTSPELTTIPFPPNQDGYYLGGDGIFEHPNSTLYYYSSTTRKVLVFQTDHVHSTNVDGVYKVEGSLILQPSRTSYYVEDVRYSYSYSPQVISSWSERGALSFQVEGFWSKSTGQLCMVGSSSSYSEQEGSWNAKENKLCVVACRISAATSSLNSSIVKDCSIRMSFRFPSVWSIGNISDIVGNIWSKKRRNELGYFKRIRFQNYMEQVRGIPGLKYEYSLVDKARKSCPEKQPSRKKGSQYPDPDSNEMQFDMSFKNSSGKRVGYGYARPVFVGDHIFARNRYRNSMLFSNSTPAKIQQSGSLKISYNINFPFLNASSNEQIQVELSAEGIYDAETGVMCLVGCRYLDSNNQIPKYDVDCEILVNVEFPTVDSNNYIQGHINSTREESDPLYLQPLSFSAVSYYNRHARESIWRMDFEIIMALISNTLLCFFVGYQIFYVKKNPNMFPFVSILMLIVLILGQMLPLMLNFEALFFSKENRQSYLRRSGGWLELNEVIVRVITMVSFLLQVRLLQLVWSARLTEGNSKASWIAEKKTAFVCLPLYVLGASIALSVNWKDYEFGHERNSPYYISSSTNQHSLWVDLRSYAGLVLDSFLLPQIIVNIFNNSRENALSCFFYIGTTFVRLIPHAYDLYRAHYYSEDFEWSYMYANPSVDYYSTSWDLIIPLGGLVFAAIVYLQQRNGGRFFLPKRLKELEAYEKLPVASDDP</sequence>
<dbReference type="Pfam" id="PF11145">
    <property type="entry name" value="DUF2921"/>
    <property type="match status" value="1"/>
</dbReference>
<dbReference type="InterPro" id="IPR021319">
    <property type="entry name" value="DUF2921"/>
</dbReference>
<dbReference type="EC" id="2.3.2.27" evidence="4"/>
<evidence type="ECO:0000256" key="5">
    <source>
        <dbReference type="ARBA" id="ARBA00022679"/>
    </source>
</evidence>
<dbReference type="EMBL" id="KK914224">
    <property type="protein sequence ID" value="KDP45929.1"/>
    <property type="molecule type" value="Genomic_DNA"/>
</dbReference>
<feature type="domain" description="DUF2921" evidence="13">
    <location>
        <begin position="228"/>
        <end position="299"/>
    </location>
</feature>
<comment type="pathway">
    <text evidence="3">Protein modification; protein ubiquitination.</text>
</comment>
<dbReference type="GO" id="GO:0061630">
    <property type="term" value="F:ubiquitin protein ligase activity"/>
    <property type="evidence" value="ECO:0007669"/>
    <property type="project" value="UniProtKB-EC"/>
</dbReference>
<dbReference type="PANTHER" id="PTHR33389">
    <property type="entry name" value="FAMILY PROTEIN, PUTATIVE (DUF2921)-RELATED"/>
    <property type="match status" value="1"/>
</dbReference>
<keyword evidence="9 11" id="KW-0472">Membrane</keyword>
<evidence type="ECO:0000256" key="4">
    <source>
        <dbReference type="ARBA" id="ARBA00012483"/>
    </source>
</evidence>
<feature type="transmembrane region" description="Helical" evidence="11">
    <location>
        <begin position="712"/>
        <end position="731"/>
    </location>
</feature>
<evidence type="ECO:0000313" key="14">
    <source>
        <dbReference type="EMBL" id="KDP45929.1"/>
    </source>
</evidence>
<keyword evidence="5" id="KW-0808">Transferase</keyword>
<feature type="transmembrane region" description="Helical" evidence="11">
    <location>
        <begin position="519"/>
        <end position="540"/>
    </location>
</feature>
<dbReference type="InterPro" id="IPR057425">
    <property type="entry name" value="DUF2921_N"/>
</dbReference>
<organism evidence="14 15">
    <name type="scientific">Jatropha curcas</name>
    <name type="common">Barbados nut</name>
    <dbReference type="NCBI Taxonomy" id="180498"/>
    <lineage>
        <taxon>Eukaryota</taxon>
        <taxon>Viridiplantae</taxon>
        <taxon>Streptophyta</taxon>
        <taxon>Embryophyta</taxon>
        <taxon>Tracheophyta</taxon>
        <taxon>Spermatophyta</taxon>
        <taxon>Magnoliopsida</taxon>
        <taxon>eudicotyledons</taxon>
        <taxon>Gunneridae</taxon>
        <taxon>Pentapetalae</taxon>
        <taxon>rosids</taxon>
        <taxon>fabids</taxon>
        <taxon>Malpighiales</taxon>
        <taxon>Euphorbiaceae</taxon>
        <taxon>Crotonoideae</taxon>
        <taxon>Jatropheae</taxon>
        <taxon>Jatropha</taxon>
    </lineage>
</organism>
<keyword evidence="15" id="KW-1185">Reference proteome</keyword>
<evidence type="ECO:0000259" key="13">
    <source>
        <dbReference type="Pfam" id="PF25333"/>
    </source>
</evidence>
<keyword evidence="8 11" id="KW-1133">Transmembrane helix</keyword>